<gene>
    <name evidence="1" type="ORF">C9J12_28020</name>
</gene>
<reference evidence="1 2" key="1">
    <citation type="submission" date="2018-01" db="EMBL/GenBank/DDBJ databases">
        <title>Whole genome sequencing of Histamine producing bacteria.</title>
        <authorList>
            <person name="Butler K."/>
        </authorList>
    </citation>
    <scope>NUCLEOTIDE SEQUENCE [LARGE SCALE GENOMIC DNA]</scope>
    <source>
        <strain evidence="1 2">JCM 12947</strain>
    </source>
</reference>
<accession>A0A2T3J6I1</accession>
<dbReference type="Pfam" id="PF11782">
    <property type="entry name" value="DUF3319"/>
    <property type="match status" value="1"/>
</dbReference>
<name>A0A2T3J6I1_9GAMM</name>
<dbReference type="EMBL" id="PYMJ01000056">
    <property type="protein sequence ID" value="PSU43629.1"/>
    <property type="molecule type" value="Genomic_DNA"/>
</dbReference>
<evidence type="ECO:0000313" key="1">
    <source>
        <dbReference type="EMBL" id="PSU43629.1"/>
    </source>
</evidence>
<dbReference type="Proteomes" id="UP000240987">
    <property type="component" value="Unassembled WGS sequence"/>
</dbReference>
<organism evidence="1 2">
    <name type="scientific">Photobacterium frigidiphilum</name>
    <dbReference type="NCBI Taxonomy" id="264736"/>
    <lineage>
        <taxon>Bacteria</taxon>
        <taxon>Pseudomonadati</taxon>
        <taxon>Pseudomonadota</taxon>
        <taxon>Gammaproteobacteria</taxon>
        <taxon>Vibrionales</taxon>
        <taxon>Vibrionaceae</taxon>
        <taxon>Photobacterium</taxon>
    </lineage>
</organism>
<evidence type="ECO:0000313" key="2">
    <source>
        <dbReference type="Proteomes" id="UP000240987"/>
    </source>
</evidence>
<dbReference type="OrthoDB" id="5872855at2"/>
<comment type="caution">
    <text evidence="1">The sequence shown here is derived from an EMBL/GenBank/DDBJ whole genome shotgun (WGS) entry which is preliminary data.</text>
</comment>
<proteinExistence type="predicted"/>
<protein>
    <submittedName>
        <fullName evidence="1">Uncharacterized protein</fullName>
    </submittedName>
</protein>
<keyword evidence="2" id="KW-1185">Reference proteome</keyword>
<dbReference type="AlphaFoldDB" id="A0A2T3J6I1"/>
<dbReference type="InterPro" id="IPR021753">
    <property type="entry name" value="DUF3319"/>
</dbReference>
<sequence length="157" mass="18660">MVYMSIKKNMLKILGLNNQTISSREIVRPLNKIIIKRRYHRGFLLENTIGNIDGWKAKLNNKIITGEQAFIETSIDWWCDKKIELSLKQFSKIMQVKKYKIVIHQGFKIINDNGKDNEWYILHHRKLIKGTRSAIIKKIDIYIEHSRTKKPNNNHFN</sequence>